<reference evidence="1" key="2">
    <citation type="submission" date="2025-08" db="UniProtKB">
        <authorList>
            <consortium name="Ensembl"/>
        </authorList>
    </citation>
    <scope>IDENTIFICATION</scope>
</reference>
<organism evidence="1 2">
    <name type="scientific">Ciona intestinalis</name>
    <name type="common">Transparent sea squirt</name>
    <name type="synonym">Ascidia intestinalis</name>
    <dbReference type="NCBI Taxonomy" id="7719"/>
    <lineage>
        <taxon>Eukaryota</taxon>
        <taxon>Metazoa</taxon>
        <taxon>Chordata</taxon>
        <taxon>Tunicata</taxon>
        <taxon>Ascidiacea</taxon>
        <taxon>Phlebobranchia</taxon>
        <taxon>Cionidae</taxon>
        <taxon>Ciona</taxon>
    </lineage>
</organism>
<dbReference type="HOGENOM" id="CLU_3067913_0_0_1"/>
<evidence type="ECO:0000313" key="2">
    <source>
        <dbReference type="Proteomes" id="UP000008144"/>
    </source>
</evidence>
<accession>H2XNM1</accession>
<reference evidence="1" key="3">
    <citation type="submission" date="2025-09" db="UniProtKB">
        <authorList>
            <consortium name="Ensembl"/>
        </authorList>
    </citation>
    <scope>IDENTIFICATION</scope>
</reference>
<dbReference type="Proteomes" id="UP000008144">
    <property type="component" value="Unassembled WGS sequence"/>
</dbReference>
<evidence type="ECO:0000313" key="1">
    <source>
        <dbReference type="Ensembl" id="ENSCINP00000031254.1"/>
    </source>
</evidence>
<dbReference type="InParanoid" id="H2XNM1"/>
<reference evidence="2" key="1">
    <citation type="journal article" date="2002" name="Science">
        <title>The draft genome of Ciona intestinalis: insights into chordate and vertebrate origins.</title>
        <authorList>
            <person name="Dehal P."/>
            <person name="Satou Y."/>
            <person name="Campbell R.K."/>
            <person name="Chapman J."/>
            <person name="Degnan B."/>
            <person name="De Tomaso A."/>
            <person name="Davidson B."/>
            <person name="Di Gregorio A."/>
            <person name="Gelpke M."/>
            <person name="Goodstein D.M."/>
            <person name="Harafuji N."/>
            <person name="Hastings K.E."/>
            <person name="Ho I."/>
            <person name="Hotta K."/>
            <person name="Huang W."/>
            <person name="Kawashima T."/>
            <person name="Lemaire P."/>
            <person name="Martinez D."/>
            <person name="Meinertzhagen I.A."/>
            <person name="Necula S."/>
            <person name="Nonaka M."/>
            <person name="Putnam N."/>
            <person name="Rash S."/>
            <person name="Saiga H."/>
            <person name="Satake M."/>
            <person name="Terry A."/>
            <person name="Yamada L."/>
            <person name="Wang H.G."/>
            <person name="Awazu S."/>
            <person name="Azumi K."/>
            <person name="Boore J."/>
            <person name="Branno M."/>
            <person name="Chin-Bow S."/>
            <person name="DeSantis R."/>
            <person name="Doyle S."/>
            <person name="Francino P."/>
            <person name="Keys D.N."/>
            <person name="Haga S."/>
            <person name="Hayashi H."/>
            <person name="Hino K."/>
            <person name="Imai K.S."/>
            <person name="Inaba K."/>
            <person name="Kano S."/>
            <person name="Kobayashi K."/>
            <person name="Kobayashi M."/>
            <person name="Lee B.I."/>
            <person name="Makabe K.W."/>
            <person name="Manohar C."/>
            <person name="Matassi G."/>
            <person name="Medina M."/>
            <person name="Mochizuki Y."/>
            <person name="Mount S."/>
            <person name="Morishita T."/>
            <person name="Miura S."/>
            <person name="Nakayama A."/>
            <person name="Nishizaka S."/>
            <person name="Nomoto H."/>
            <person name="Ohta F."/>
            <person name="Oishi K."/>
            <person name="Rigoutsos I."/>
            <person name="Sano M."/>
            <person name="Sasaki A."/>
            <person name="Sasakura Y."/>
            <person name="Shoguchi E."/>
            <person name="Shin-i T."/>
            <person name="Spagnuolo A."/>
            <person name="Stainier D."/>
            <person name="Suzuki M.M."/>
            <person name="Tassy O."/>
            <person name="Takatori N."/>
            <person name="Tokuoka M."/>
            <person name="Yagi K."/>
            <person name="Yoshizaki F."/>
            <person name="Wada S."/>
            <person name="Zhang C."/>
            <person name="Hyatt P.D."/>
            <person name="Larimer F."/>
            <person name="Detter C."/>
            <person name="Doggett N."/>
            <person name="Glavina T."/>
            <person name="Hawkins T."/>
            <person name="Richardson P."/>
            <person name="Lucas S."/>
            <person name="Kohara Y."/>
            <person name="Levine M."/>
            <person name="Satoh N."/>
            <person name="Rokhsar D.S."/>
        </authorList>
    </citation>
    <scope>NUCLEOTIDE SEQUENCE [LARGE SCALE GENOMIC DNA]</scope>
</reference>
<sequence>MCSVQLEKNLLGAERDSVNTRRNLKTGDNNKTRVCGTGIAVKACVMRETRRRW</sequence>
<name>H2XNM1_CIOIN</name>
<dbReference type="Ensembl" id="ENSCINT00000034337.1">
    <property type="protein sequence ID" value="ENSCINP00000031254.1"/>
    <property type="gene ID" value="ENSCING00000023854.1"/>
</dbReference>
<protein>
    <submittedName>
        <fullName evidence="1">Uncharacterized protein</fullName>
    </submittedName>
</protein>
<keyword evidence="2" id="KW-1185">Reference proteome</keyword>
<proteinExistence type="predicted"/>
<dbReference type="AlphaFoldDB" id="H2XNM1"/>